<gene>
    <name evidence="2" type="ORF">S01H1_51966</name>
</gene>
<evidence type="ECO:0000259" key="1">
    <source>
        <dbReference type="Pfam" id="PF00501"/>
    </source>
</evidence>
<dbReference type="InterPro" id="IPR000873">
    <property type="entry name" value="AMP-dep_synth/lig_dom"/>
</dbReference>
<name>X0WR26_9ZZZZ</name>
<dbReference type="InterPro" id="IPR042099">
    <property type="entry name" value="ANL_N_sf"/>
</dbReference>
<dbReference type="PANTHER" id="PTHR24096">
    <property type="entry name" value="LONG-CHAIN-FATTY-ACID--COA LIGASE"/>
    <property type="match status" value="1"/>
</dbReference>
<dbReference type="Gene3D" id="3.40.50.12780">
    <property type="entry name" value="N-terminal domain of ligase-like"/>
    <property type="match status" value="1"/>
</dbReference>
<feature type="non-terminal residue" evidence="2">
    <location>
        <position position="1"/>
    </location>
</feature>
<protein>
    <recommendedName>
        <fullName evidence="1">AMP-dependent synthetase/ligase domain-containing protein</fullName>
    </recommendedName>
</protein>
<dbReference type="AlphaFoldDB" id="X0WR26"/>
<dbReference type="InterPro" id="IPR045851">
    <property type="entry name" value="AMP-bd_C_sf"/>
</dbReference>
<sequence length="243" mass="26827">GLNCNSRKIGSVGKPIATMLVKIVNEENHTLGLGEKGQILLGGPCIMKGYYKNPEATEAAIKTDENGVRWLHTGDLGYLDKDGYLFITGRKKYLIVLPGGKNVNPELVESVLSQAGYVKEVLVVPGAATGQTEEAVSPVRSKTATLNQERFRATSNGVRAIVQPAWDAIQRSTNLSYSDLVKQPEVLKTIIWQNINECQQRSRQLSRFERVSSHRLEVRIDEFAKTSTGKIKRNLYVGAGRSK</sequence>
<comment type="caution">
    <text evidence="2">The sequence shown here is derived from an EMBL/GenBank/DDBJ whole genome shotgun (WGS) entry which is preliminary data.</text>
</comment>
<proteinExistence type="predicted"/>
<evidence type="ECO:0000313" key="2">
    <source>
        <dbReference type="EMBL" id="GAG26953.1"/>
    </source>
</evidence>
<dbReference type="Gene3D" id="3.30.300.30">
    <property type="match status" value="1"/>
</dbReference>
<dbReference type="Pfam" id="PF00501">
    <property type="entry name" value="AMP-binding"/>
    <property type="match status" value="1"/>
</dbReference>
<dbReference type="SUPFAM" id="SSF56801">
    <property type="entry name" value="Acetyl-CoA synthetase-like"/>
    <property type="match status" value="1"/>
</dbReference>
<organism evidence="2">
    <name type="scientific">marine sediment metagenome</name>
    <dbReference type="NCBI Taxonomy" id="412755"/>
    <lineage>
        <taxon>unclassified sequences</taxon>
        <taxon>metagenomes</taxon>
        <taxon>ecological metagenomes</taxon>
    </lineage>
</organism>
<accession>X0WR26</accession>
<feature type="domain" description="AMP-dependent synthetase/ligase" evidence="1">
    <location>
        <begin position="7"/>
        <end position="51"/>
    </location>
</feature>
<reference evidence="2" key="1">
    <citation type="journal article" date="2014" name="Front. Microbiol.">
        <title>High frequency of phylogenetically diverse reductive dehalogenase-homologous genes in deep subseafloor sedimentary metagenomes.</title>
        <authorList>
            <person name="Kawai M."/>
            <person name="Futagami T."/>
            <person name="Toyoda A."/>
            <person name="Takaki Y."/>
            <person name="Nishi S."/>
            <person name="Hori S."/>
            <person name="Arai W."/>
            <person name="Tsubouchi T."/>
            <person name="Morono Y."/>
            <person name="Uchiyama I."/>
            <person name="Ito T."/>
            <person name="Fujiyama A."/>
            <person name="Inagaki F."/>
            <person name="Takami H."/>
        </authorList>
    </citation>
    <scope>NUCLEOTIDE SEQUENCE</scope>
    <source>
        <strain evidence="2">Expedition CK06-06</strain>
    </source>
</reference>
<dbReference type="EMBL" id="BARS01033568">
    <property type="protein sequence ID" value="GAG26953.1"/>
    <property type="molecule type" value="Genomic_DNA"/>
</dbReference>